<evidence type="ECO:0000256" key="3">
    <source>
        <dbReference type="ARBA" id="ARBA00023163"/>
    </source>
</evidence>
<comment type="caution">
    <text evidence="5">The sequence shown here is derived from an EMBL/GenBank/DDBJ whole genome shotgun (WGS) entry which is preliminary data.</text>
</comment>
<dbReference type="InterPro" id="IPR046532">
    <property type="entry name" value="DUF6597"/>
</dbReference>
<reference evidence="5 6" key="1">
    <citation type="submission" date="2021-06" db="EMBL/GenBank/DDBJ databases">
        <authorList>
            <person name="Criscuolo A."/>
        </authorList>
    </citation>
    <scope>NUCLEOTIDE SEQUENCE [LARGE SCALE GENOMIC DNA]</scope>
    <source>
        <strain evidence="6">CIP 111802</strain>
    </source>
</reference>
<protein>
    <recommendedName>
        <fullName evidence="4">HTH araC/xylS-type domain-containing protein</fullName>
    </recommendedName>
</protein>
<evidence type="ECO:0000259" key="4">
    <source>
        <dbReference type="PROSITE" id="PS01124"/>
    </source>
</evidence>
<proteinExistence type="predicted"/>
<dbReference type="Proteomes" id="UP000730618">
    <property type="component" value="Unassembled WGS sequence"/>
</dbReference>
<feature type="domain" description="HTH araC/xylS-type" evidence="4">
    <location>
        <begin position="157"/>
        <end position="255"/>
    </location>
</feature>
<dbReference type="Pfam" id="PF12833">
    <property type="entry name" value="HTH_18"/>
    <property type="match status" value="1"/>
</dbReference>
<keyword evidence="3" id="KW-0804">Transcription</keyword>
<keyword evidence="2" id="KW-0238">DNA-binding</keyword>
<accession>A0ABN7TWC3</accession>
<keyword evidence="1" id="KW-0805">Transcription regulation</keyword>
<keyword evidence="6" id="KW-1185">Reference proteome</keyword>
<name>A0ABN7TWC3_9BACL</name>
<dbReference type="Pfam" id="PF20240">
    <property type="entry name" value="DUF6597"/>
    <property type="match status" value="1"/>
</dbReference>
<evidence type="ECO:0000256" key="2">
    <source>
        <dbReference type="ARBA" id="ARBA00023125"/>
    </source>
</evidence>
<dbReference type="RefSeq" id="WP_329958277.1">
    <property type="nucleotide sequence ID" value="NZ_CAJVCE010000023.1"/>
</dbReference>
<dbReference type="PROSITE" id="PS01124">
    <property type="entry name" value="HTH_ARAC_FAMILY_2"/>
    <property type="match status" value="1"/>
</dbReference>
<gene>
    <name evidence="5" type="ORF">PAECIP111802_05882</name>
</gene>
<dbReference type="PANTHER" id="PTHR46796">
    <property type="entry name" value="HTH-TYPE TRANSCRIPTIONAL ACTIVATOR RHAS-RELATED"/>
    <property type="match status" value="1"/>
</dbReference>
<evidence type="ECO:0000313" key="6">
    <source>
        <dbReference type="Proteomes" id="UP000730618"/>
    </source>
</evidence>
<dbReference type="InterPro" id="IPR018060">
    <property type="entry name" value="HTH_AraC"/>
</dbReference>
<evidence type="ECO:0000313" key="5">
    <source>
        <dbReference type="EMBL" id="CAG7654798.1"/>
    </source>
</evidence>
<dbReference type="SMART" id="SM00342">
    <property type="entry name" value="HTH_ARAC"/>
    <property type="match status" value="1"/>
</dbReference>
<dbReference type="EMBL" id="CAJVCE010000023">
    <property type="protein sequence ID" value="CAG7654798.1"/>
    <property type="molecule type" value="Genomic_DNA"/>
</dbReference>
<sequence>MLLRTYDPRYPLSMFVDYFWYMQDYSPGHSRELALPDGSVEIVIDLRQDNVRLYDSGHRELLLRSSLVCGPHTEYFVIDSSGESTVIGIHFKPGGIRPFMKQSLDELLNAHVSLDMLWGTRADEVRDELLECAEPEMMFRALERRLLSLACHPLERHAAVQYALDRLQRSHVGDIIEGIGMSHRKFNQIFKEEVGMTPKRLSRLFRFQEALNRIISGEELVWTDVAIECGYYDQAHFIKDFQSFSGISPSAYRPISGRHHNHSVISE</sequence>
<evidence type="ECO:0000256" key="1">
    <source>
        <dbReference type="ARBA" id="ARBA00023015"/>
    </source>
</evidence>
<dbReference type="InterPro" id="IPR050204">
    <property type="entry name" value="AraC_XylS_family_regulators"/>
</dbReference>
<organism evidence="5 6">
    <name type="scientific">Paenibacillus allorhizosphaerae</name>
    <dbReference type="NCBI Taxonomy" id="2849866"/>
    <lineage>
        <taxon>Bacteria</taxon>
        <taxon>Bacillati</taxon>
        <taxon>Bacillota</taxon>
        <taxon>Bacilli</taxon>
        <taxon>Bacillales</taxon>
        <taxon>Paenibacillaceae</taxon>
        <taxon>Paenibacillus</taxon>
    </lineage>
</organism>